<evidence type="ECO:0000313" key="3">
    <source>
        <dbReference type="Proteomes" id="UP000612055"/>
    </source>
</evidence>
<proteinExistence type="predicted"/>
<comment type="caution">
    <text evidence="2">The sequence shown here is derived from an EMBL/GenBank/DDBJ whole genome shotgun (WGS) entry which is preliminary data.</text>
</comment>
<protein>
    <submittedName>
        <fullName evidence="2">Uncharacterized protein</fullName>
    </submittedName>
</protein>
<name>A0A835XLT3_9CHLO</name>
<organism evidence="2 3">
    <name type="scientific">Edaphochlamys debaryana</name>
    <dbReference type="NCBI Taxonomy" id="47281"/>
    <lineage>
        <taxon>Eukaryota</taxon>
        <taxon>Viridiplantae</taxon>
        <taxon>Chlorophyta</taxon>
        <taxon>core chlorophytes</taxon>
        <taxon>Chlorophyceae</taxon>
        <taxon>CS clade</taxon>
        <taxon>Chlamydomonadales</taxon>
        <taxon>Chlamydomonadales incertae sedis</taxon>
        <taxon>Edaphochlamys</taxon>
    </lineage>
</organism>
<gene>
    <name evidence="2" type="ORF">HYH03_017783</name>
</gene>
<evidence type="ECO:0000256" key="1">
    <source>
        <dbReference type="SAM" id="MobiDB-lite"/>
    </source>
</evidence>
<sequence>MAKRKRVEEDPLSDTPHDIHILVADRREPLLAHREVLSLFSKLARGLPLSTDGSPTRWDLRGLVLEGESEPVASGVSSTGWTPCTPQVDKHRRLRLPSTLAEARPLLLLADALDTNGVVMEGMGRALAERPDLALSVAVGELKVGLQLKGRLHYIEEETLCYCLEASGSASGSFHPLVAKEAFQPHAASFPSAVARELESWLHLAGRLNLVPLARALVGFVKAELMPFGLSILRGSVSSVFSPRVLQFMPRELLLEGFVRDALMERPAQATIHGVEVNLTLASPLLSAWFGEPLNAAVKAVSKPFQGRSLACLGGADIPVNIITGGPGCAECAQLVEEAGIAERAAHVLQPSPPGPLDQLQQFWRSVTQGARGGLQGAAGGRGRGRSGKRGRRGERQCGVSALRTWGRRRRGGVGAAGADIKQCCGGGARAGSHIGAGGEW</sequence>
<accession>A0A835XLT3</accession>
<feature type="compositionally biased region" description="Gly residues" evidence="1">
    <location>
        <begin position="372"/>
        <end position="382"/>
    </location>
</feature>
<keyword evidence="3" id="KW-1185">Reference proteome</keyword>
<evidence type="ECO:0000313" key="2">
    <source>
        <dbReference type="EMBL" id="KAG2483335.1"/>
    </source>
</evidence>
<dbReference type="EMBL" id="JAEHOE010000180">
    <property type="protein sequence ID" value="KAG2483335.1"/>
    <property type="molecule type" value="Genomic_DNA"/>
</dbReference>
<feature type="region of interest" description="Disordered" evidence="1">
    <location>
        <begin position="372"/>
        <end position="397"/>
    </location>
</feature>
<dbReference type="AlphaFoldDB" id="A0A835XLT3"/>
<dbReference type="Proteomes" id="UP000612055">
    <property type="component" value="Unassembled WGS sequence"/>
</dbReference>
<feature type="compositionally biased region" description="Basic residues" evidence="1">
    <location>
        <begin position="383"/>
        <end position="393"/>
    </location>
</feature>
<reference evidence="2" key="1">
    <citation type="journal article" date="2020" name="bioRxiv">
        <title>Comparative genomics of Chlamydomonas.</title>
        <authorList>
            <person name="Craig R.J."/>
            <person name="Hasan A.R."/>
            <person name="Ness R.W."/>
            <person name="Keightley P.D."/>
        </authorList>
    </citation>
    <scope>NUCLEOTIDE SEQUENCE</scope>
    <source>
        <strain evidence="2">CCAP 11/70</strain>
    </source>
</reference>